<accession>A0A1F5PJ64</accession>
<evidence type="ECO:0000313" key="1">
    <source>
        <dbReference type="EMBL" id="OGE89985.1"/>
    </source>
</evidence>
<sequence>MSELGREFAARRSRMFRDEEHEKYTNLADEKMLVLEEAMKSDDLELIDKKLSEYKAFIHENKDTNAS</sequence>
<dbReference type="AlphaFoldDB" id="A0A1F5PJ64"/>
<dbReference type="EMBL" id="MFEY01000007">
    <property type="protein sequence ID" value="OGE89985.1"/>
    <property type="molecule type" value="Genomic_DNA"/>
</dbReference>
<evidence type="ECO:0000313" key="2">
    <source>
        <dbReference type="Proteomes" id="UP000177682"/>
    </source>
</evidence>
<dbReference type="Proteomes" id="UP000177682">
    <property type="component" value="Unassembled WGS sequence"/>
</dbReference>
<protein>
    <submittedName>
        <fullName evidence="1">Uncharacterized protein</fullName>
    </submittedName>
</protein>
<comment type="caution">
    <text evidence="1">The sequence shown here is derived from an EMBL/GenBank/DDBJ whole genome shotgun (WGS) entry which is preliminary data.</text>
</comment>
<name>A0A1F5PJ64_9BACT</name>
<organism evidence="1 2">
    <name type="scientific">Candidatus Doudnabacteria bacterium RIFCSPHIGHO2_12_FULL_48_16</name>
    <dbReference type="NCBI Taxonomy" id="1817838"/>
    <lineage>
        <taxon>Bacteria</taxon>
        <taxon>Candidatus Doudnaibacteriota</taxon>
    </lineage>
</organism>
<reference evidence="1 2" key="1">
    <citation type="journal article" date="2016" name="Nat. Commun.">
        <title>Thousands of microbial genomes shed light on interconnected biogeochemical processes in an aquifer system.</title>
        <authorList>
            <person name="Anantharaman K."/>
            <person name="Brown C.T."/>
            <person name="Hug L.A."/>
            <person name="Sharon I."/>
            <person name="Castelle C.J."/>
            <person name="Probst A.J."/>
            <person name="Thomas B.C."/>
            <person name="Singh A."/>
            <person name="Wilkins M.J."/>
            <person name="Karaoz U."/>
            <person name="Brodie E.L."/>
            <person name="Williams K.H."/>
            <person name="Hubbard S.S."/>
            <person name="Banfield J.F."/>
        </authorList>
    </citation>
    <scope>NUCLEOTIDE SEQUENCE [LARGE SCALE GENOMIC DNA]</scope>
</reference>
<proteinExistence type="predicted"/>
<gene>
    <name evidence="1" type="ORF">A3E29_02630</name>
</gene>